<keyword evidence="2 4" id="KW-0694">RNA-binding</keyword>
<dbReference type="Pfam" id="PF08777">
    <property type="entry name" value="RRM_3"/>
    <property type="match status" value="1"/>
</dbReference>
<feature type="region of interest" description="Disordered" evidence="5">
    <location>
        <begin position="365"/>
        <end position="396"/>
    </location>
</feature>
<dbReference type="AlphaFoldDB" id="A0A553NV33"/>
<evidence type="ECO:0000256" key="1">
    <source>
        <dbReference type="ARBA" id="ARBA00004123"/>
    </source>
</evidence>
<evidence type="ECO:0000256" key="5">
    <source>
        <dbReference type="SAM" id="MobiDB-lite"/>
    </source>
</evidence>
<feature type="compositionally biased region" description="Basic residues" evidence="5">
    <location>
        <begin position="367"/>
        <end position="377"/>
    </location>
</feature>
<evidence type="ECO:0000256" key="2">
    <source>
        <dbReference type="ARBA" id="ARBA00022884"/>
    </source>
</evidence>
<comment type="caution">
    <text evidence="9">The sequence shown here is derived from an EMBL/GenBank/DDBJ whole genome shotgun (WGS) entry which is preliminary data.</text>
</comment>
<feature type="region of interest" description="Disordered" evidence="5">
    <location>
        <begin position="232"/>
        <end position="257"/>
    </location>
</feature>
<dbReference type="Proteomes" id="UP000318571">
    <property type="component" value="Chromosome 1"/>
</dbReference>
<dbReference type="PROSITE" id="PS50102">
    <property type="entry name" value="RRM"/>
    <property type="match status" value="1"/>
</dbReference>
<organism evidence="9 10">
    <name type="scientific">Tigriopus californicus</name>
    <name type="common">Marine copepod</name>
    <dbReference type="NCBI Taxonomy" id="6832"/>
    <lineage>
        <taxon>Eukaryota</taxon>
        <taxon>Metazoa</taxon>
        <taxon>Ecdysozoa</taxon>
        <taxon>Arthropoda</taxon>
        <taxon>Crustacea</taxon>
        <taxon>Multicrustacea</taxon>
        <taxon>Hexanauplia</taxon>
        <taxon>Copepoda</taxon>
        <taxon>Harpacticoida</taxon>
        <taxon>Harpacticidae</taxon>
        <taxon>Tigriopus</taxon>
    </lineage>
</organism>
<accession>A0A553NV33</accession>
<gene>
    <name evidence="9" type="ORF">TCAL_12571</name>
</gene>
<dbReference type="EMBL" id="VCGU01000010">
    <property type="protein sequence ID" value="TRY69293.1"/>
    <property type="molecule type" value="Genomic_DNA"/>
</dbReference>
<name>A0A553NV33_TIGCA</name>
<comment type="subcellular location">
    <subcellularLocation>
        <location evidence="1">Nucleus</location>
    </subcellularLocation>
</comment>
<dbReference type="PROSITE" id="PS51939">
    <property type="entry name" value="XRRM"/>
    <property type="match status" value="1"/>
</dbReference>
<dbReference type="InterPro" id="IPR000504">
    <property type="entry name" value="RRM_dom"/>
</dbReference>
<feature type="region of interest" description="Disordered" evidence="5">
    <location>
        <begin position="1"/>
        <end position="32"/>
    </location>
</feature>
<dbReference type="GO" id="GO:0010494">
    <property type="term" value="C:cytoplasmic stress granule"/>
    <property type="evidence" value="ECO:0007669"/>
    <property type="project" value="TreeGrafter"/>
</dbReference>
<dbReference type="SUPFAM" id="SSF46785">
    <property type="entry name" value="Winged helix' DNA-binding domain"/>
    <property type="match status" value="1"/>
</dbReference>
<dbReference type="SMART" id="SM00715">
    <property type="entry name" value="LA"/>
    <property type="match status" value="1"/>
</dbReference>
<dbReference type="Gene3D" id="3.30.70.330">
    <property type="match status" value="2"/>
</dbReference>
<sequence length="396" mass="45446">MTDTEVAQAEKPAVKNGGQENVDPESTAADEGVVVTPELENKIIRQVEHYFGDFNLPRDKFLLELTKENEGWIPMETMLKFKRLNQMSSDALVVLKAVQKSTHGLMEVDIEKQSLRRLPEKTVPEYDDERKKILAESTVYVKGFDKENTQLEELIEHFEQYENVLNVSMRNYYDKKTEVRGFKGSLFVTFNDKASAEKYYNLKNLKYKDAELEVKWQSDYFADKNKESENKVKKAKAEKQKLKDAKKAAEDEDKKKAVEAEELPKGAVLVISKLSNETMREDIKSQLEKDCQSDPNDIAFVYFQKGETEAKLRFREANKAVELKKKIDDLGKLTIQDTEVEVRVLEGEEEEEFLKKCVQDMIENKMSRKGHKRKHGGRGGFGGGRGGGRGGKRSRH</sequence>
<evidence type="ECO:0000313" key="10">
    <source>
        <dbReference type="Proteomes" id="UP000318571"/>
    </source>
</evidence>
<dbReference type="OrthoDB" id="439993at2759"/>
<evidence type="ECO:0000313" key="9">
    <source>
        <dbReference type="EMBL" id="TRY69293.1"/>
    </source>
</evidence>
<dbReference type="InterPro" id="IPR002344">
    <property type="entry name" value="Lupus_La"/>
</dbReference>
<evidence type="ECO:0000259" key="7">
    <source>
        <dbReference type="PROSITE" id="PS50961"/>
    </source>
</evidence>
<keyword evidence="3" id="KW-0539">Nucleus</keyword>
<evidence type="ECO:0000259" key="8">
    <source>
        <dbReference type="PROSITE" id="PS51939"/>
    </source>
</evidence>
<dbReference type="InterPro" id="IPR035979">
    <property type="entry name" value="RBD_domain_sf"/>
</dbReference>
<evidence type="ECO:0000256" key="3">
    <source>
        <dbReference type="ARBA" id="ARBA00023242"/>
    </source>
</evidence>
<dbReference type="GO" id="GO:1990904">
    <property type="term" value="C:ribonucleoprotein complex"/>
    <property type="evidence" value="ECO:0007669"/>
    <property type="project" value="UniProtKB-UniRule"/>
</dbReference>
<dbReference type="InterPro" id="IPR036388">
    <property type="entry name" value="WH-like_DNA-bd_sf"/>
</dbReference>
<protein>
    <submittedName>
        <fullName evidence="9">Uncharacterized protein</fullName>
    </submittedName>
</protein>
<dbReference type="GO" id="GO:0003729">
    <property type="term" value="F:mRNA binding"/>
    <property type="evidence" value="ECO:0007669"/>
    <property type="project" value="TreeGrafter"/>
</dbReference>
<dbReference type="SMART" id="SM00360">
    <property type="entry name" value="RRM"/>
    <property type="match status" value="1"/>
</dbReference>
<keyword evidence="10" id="KW-1185">Reference proteome</keyword>
<dbReference type="PRINTS" id="PR00302">
    <property type="entry name" value="LUPUSLA"/>
</dbReference>
<dbReference type="PANTHER" id="PTHR22792:SF166">
    <property type="entry name" value="LUPUS LA PROTEIN HOMOLOG"/>
    <property type="match status" value="1"/>
</dbReference>
<dbReference type="SUPFAM" id="SSF54928">
    <property type="entry name" value="RNA-binding domain, RBD"/>
    <property type="match status" value="1"/>
</dbReference>
<dbReference type="CDD" id="cd12291">
    <property type="entry name" value="RRM1_La"/>
    <property type="match status" value="1"/>
</dbReference>
<dbReference type="InterPro" id="IPR045180">
    <property type="entry name" value="La_dom_prot"/>
</dbReference>
<dbReference type="InterPro" id="IPR006630">
    <property type="entry name" value="La_HTH"/>
</dbReference>
<dbReference type="InterPro" id="IPR012677">
    <property type="entry name" value="Nucleotide-bd_a/b_plait_sf"/>
</dbReference>
<evidence type="ECO:0000256" key="4">
    <source>
        <dbReference type="PROSITE-ProRule" id="PRU00332"/>
    </source>
</evidence>
<dbReference type="CDD" id="cd08028">
    <property type="entry name" value="LARP_3"/>
    <property type="match status" value="1"/>
</dbReference>
<dbReference type="InterPro" id="IPR014886">
    <property type="entry name" value="La_xRRM"/>
</dbReference>
<dbReference type="GO" id="GO:0045727">
    <property type="term" value="P:positive regulation of translation"/>
    <property type="evidence" value="ECO:0007669"/>
    <property type="project" value="TreeGrafter"/>
</dbReference>
<dbReference type="STRING" id="6832.A0A553NV33"/>
<dbReference type="GO" id="GO:0005829">
    <property type="term" value="C:cytosol"/>
    <property type="evidence" value="ECO:0007669"/>
    <property type="project" value="TreeGrafter"/>
</dbReference>
<dbReference type="InterPro" id="IPR036390">
    <property type="entry name" value="WH_DNA-bd_sf"/>
</dbReference>
<dbReference type="GO" id="GO:0005634">
    <property type="term" value="C:nucleus"/>
    <property type="evidence" value="ECO:0007669"/>
    <property type="project" value="UniProtKB-SubCell"/>
</dbReference>
<evidence type="ECO:0000259" key="6">
    <source>
        <dbReference type="PROSITE" id="PS50102"/>
    </source>
</evidence>
<reference evidence="9 10" key="1">
    <citation type="journal article" date="2018" name="Nat. Ecol. Evol.">
        <title>Genomic signatures of mitonuclear coevolution across populations of Tigriopus californicus.</title>
        <authorList>
            <person name="Barreto F.S."/>
            <person name="Watson E.T."/>
            <person name="Lima T.G."/>
            <person name="Willett C.S."/>
            <person name="Edmands S."/>
            <person name="Li W."/>
            <person name="Burton R.S."/>
        </authorList>
    </citation>
    <scope>NUCLEOTIDE SEQUENCE [LARGE SCALE GENOMIC DNA]</scope>
    <source>
        <strain evidence="9 10">San Diego</strain>
    </source>
</reference>
<feature type="domain" description="XRRM" evidence="8">
    <location>
        <begin position="262"/>
        <end position="387"/>
    </location>
</feature>
<dbReference type="GO" id="GO:0008033">
    <property type="term" value="P:tRNA processing"/>
    <property type="evidence" value="ECO:0007669"/>
    <property type="project" value="TreeGrafter"/>
</dbReference>
<dbReference type="Pfam" id="PF00076">
    <property type="entry name" value="RRM_1"/>
    <property type="match status" value="1"/>
</dbReference>
<feature type="domain" description="HTH La-type RNA-binding" evidence="7">
    <location>
        <begin position="33"/>
        <end position="125"/>
    </location>
</feature>
<dbReference type="PROSITE" id="PS50961">
    <property type="entry name" value="HTH_LA"/>
    <property type="match status" value="1"/>
</dbReference>
<dbReference type="Pfam" id="PF05383">
    <property type="entry name" value="La"/>
    <property type="match status" value="1"/>
</dbReference>
<dbReference type="OMA" id="QFERSIY"/>
<feature type="compositionally biased region" description="Gly residues" evidence="5">
    <location>
        <begin position="378"/>
        <end position="389"/>
    </location>
</feature>
<proteinExistence type="predicted"/>
<feature type="domain" description="RRM" evidence="6">
    <location>
        <begin position="137"/>
        <end position="219"/>
    </location>
</feature>
<dbReference type="Gene3D" id="1.10.10.10">
    <property type="entry name" value="Winged helix-like DNA-binding domain superfamily/Winged helix DNA-binding domain"/>
    <property type="match status" value="1"/>
</dbReference>
<dbReference type="PANTHER" id="PTHR22792">
    <property type="entry name" value="LUPUS LA PROTEIN-RELATED"/>
    <property type="match status" value="1"/>
</dbReference>